<dbReference type="SUPFAM" id="SSF47391">
    <property type="entry name" value="Dimerization-anchoring domain of cAMP-dependent PK regulatory subunit"/>
    <property type="match status" value="1"/>
</dbReference>
<sequence length="68" mass="7914">MSSKYQKNFSLPTDFPATLRELTKEVLRDQPSDINKYAYDYFMAKLQKEQQDLPAESGTLARVEPNQQ</sequence>
<name>A0AAD7UAQ8_9STRA</name>
<dbReference type="InterPro" id="IPR003117">
    <property type="entry name" value="cAMP_dep_PK_reg_su_I/II_a/b"/>
</dbReference>
<proteinExistence type="predicted"/>
<gene>
    <name evidence="2" type="ORF">CTAYLR_004997</name>
</gene>
<evidence type="ECO:0000259" key="1">
    <source>
        <dbReference type="SMART" id="SM00394"/>
    </source>
</evidence>
<evidence type="ECO:0000313" key="3">
    <source>
        <dbReference type="Proteomes" id="UP001230188"/>
    </source>
</evidence>
<organism evidence="2 3">
    <name type="scientific">Chrysophaeum taylorii</name>
    <dbReference type="NCBI Taxonomy" id="2483200"/>
    <lineage>
        <taxon>Eukaryota</taxon>
        <taxon>Sar</taxon>
        <taxon>Stramenopiles</taxon>
        <taxon>Ochrophyta</taxon>
        <taxon>Pelagophyceae</taxon>
        <taxon>Pelagomonadales</taxon>
        <taxon>Pelagomonadaceae</taxon>
        <taxon>Chrysophaeum</taxon>
    </lineage>
</organism>
<dbReference type="Pfam" id="PF02197">
    <property type="entry name" value="RIIa"/>
    <property type="match status" value="1"/>
</dbReference>
<dbReference type="Gene3D" id="1.20.890.10">
    <property type="entry name" value="cAMP-dependent protein kinase regulatory subunit, dimerization-anchoring domain"/>
    <property type="match status" value="1"/>
</dbReference>
<dbReference type="SMART" id="SM00394">
    <property type="entry name" value="RIIa"/>
    <property type="match status" value="1"/>
</dbReference>
<dbReference type="Proteomes" id="UP001230188">
    <property type="component" value="Unassembled WGS sequence"/>
</dbReference>
<reference evidence="2" key="1">
    <citation type="submission" date="2023-01" db="EMBL/GenBank/DDBJ databases">
        <title>Metagenome sequencing of chrysophaentin producing Chrysophaeum taylorii.</title>
        <authorList>
            <person name="Davison J."/>
            <person name="Bewley C."/>
        </authorList>
    </citation>
    <scope>NUCLEOTIDE SEQUENCE</scope>
    <source>
        <strain evidence="2">NIES-1699</strain>
    </source>
</reference>
<accession>A0AAD7UAQ8</accession>
<evidence type="ECO:0000313" key="2">
    <source>
        <dbReference type="EMBL" id="KAJ8601391.1"/>
    </source>
</evidence>
<dbReference type="EMBL" id="JAQMWT010000435">
    <property type="protein sequence ID" value="KAJ8601391.1"/>
    <property type="molecule type" value="Genomic_DNA"/>
</dbReference>
<keyword evidence="3" id="KW-1185">Reference proteome</keyword>
<comment type="caution">
    <text evidence="2">The sequence shown here is derived from an EMBL/GenBank/DDBJ whole genome shotgun (WGS) entry which is preliminary data.</text>
</comment>
<protein>
    <recommendedName>
        <fullName evidence="1">RIIa domain-containing protein</fullName>
    </recommendedName>
</protein>
<dbReference type="AlphaFoldDB" id="A0AAD7UAQ8"/>
<feature type="domain" description="RIIa" evidence="1">
    <location>
        <begin position="13"/>
        <end position="51"/>
    </location>
</feature>